<gene>
    <name evidence="1" type="ORF">OSV15_16190</name>
</gene>
<name>A0AA47HWW8_9GAMM</name>
<accession>A0AA47HWW8</accession>
<reference evidence="1" key="1">
    <citation type="submission" date="2022-11" db="EMBL/GenBank/DDBJ databases">
        <title>Genomic of Pseudomonas TF18.</title>
        <authorList>
            <person name="Liu T."/>
        </authorList>
    </citation>
    <scope>NUCLEOTIDE SEQUENCE</scope>
    <source>
        <strain evidence="1">TF18</strain>
    </source>
</reference>
<evidence type="ECO:0000313" key="2">
    <source>
        <dbReference type="Proteomes" id="UP001164632"/>
    </source>
</evidence>
<evidence type="ECO:0000313" key="1">
    <source>
        <dbReference type="EMBL" id="WAE51208.1"/>
    </source>
</evidence>
<protein>
    <submittedName>
        <fullName evidence="1">Uncharacterized protein</fullName>
    </submittedName>
</protein>
<dbReference type="AlphaFoldDB" id="A0AA47HWW8"/>
<dbReference type="RefSeq" id="WP_267930823.1">
    <property type="nucleotide sequence ID" value="NZ_CP113257.1"/>
</dbReference>
<sequence>MSNQMKEIDWREAPGCAVAALVATTDNVHYPSVEFVTGYHAYGCMIRATSAVDGRSLSAPSDCWFLVDRPVSPWTGDDLPPVGTVCEFKAGHSQFPELSWTEVRIVSHDSQGGRDFAVFASMSGYGGCCNPADFRPIRTPEQIAAEERESHINGMLCHDALGGTRRGLAEALYDAGYRKVTP</sequence>
<organism evidence="1 2">
    <name type="scientific">Stutzerimonas frequens</name>
    <dbReference type="NCBI Taxonomy" id="2968969"/>
    <lineage>
        <taxon>Bacteria</taxon>
        <taxon>Pseudomonadati</taxon>
        <taxon>Pseudomonadota</taxon>
        <taxon>Gammaproteobacteria</taxon>
        <taxon>Pseudomonadales</taxon>
        <taxon>Pseudomonadaceae</taxon>
        <taxon>Stutzerimonas</taxon>
    </lineage>
</organism>
<dbReference type="Proteomes" id="UP001164632">
    <property type="component" value="Chromosome"/>
</dbReference>
<proteinExistence type="predicted"/>
<dbReference type="EMBL" id="CP113257">
    <property type="protein sequence ID" value="WAE51208.1"/>
    <property type="molecule type" value="Genomic_DNA"/>
</dbReference>